<organism evidence="1 2">
    <name type="scientific">Epibacterium ulvae</name>
    <dbReference type="NCBI Taxonomy" id="1156985"/>
    <lineage>
        <taxon>Bacteria</taxon>
        <taxon>Pseudomonadati</taxon>
        <taxon>Pseudomonadota</taxon>
        <taxon>Alphaproteobacteria</taxon>
        <taxon>Rhodobacterales</taxon>
        <taxon>Roseobacteraceae</taxon>
        <taxon>Epibacterium</taxon>
    </lineage>
</organism>
<evidence type="ECO:0000313" key="2">
    <source>
        <dbReference type="Proteomes" id="UP000198767"/>
    </source>
</evidence>
<dbReference type="InterPro" id="IPR002882">
    <property type="entry name" value="CofD"/>
</dbReference>
<dbReference type="OrthoDB" id="5413830at2"/>
<dbReference type="InterPro" id="IPR038136">
    <property type="entry name" value="CofD-like_dom_sf"/>
</dbReference>
<protein>
    <submittedName>
        <fullName evidence="1">CofD-related protein, GAK system</fullName>
    </submittedName>
</protein>
<reference evidence="1 2" key="1">
    <citation type="submission" date="2016-10" db="EMBL/GenBank/DDBJ databases">
        <authorList>
            <person name="de Groot N.N."/>
        </authorList>
    </citation>
    <scope>NUCLEOTIDE SEQUENCE [LARGE SCALE GENOMIC DNA]</scope>
    <source>
        <strain evidence="1 2">U95</strain>
    </source>
</reference>
<name>A0A1G5R1Q8_9RHOB</name>
<dbReference type="PANTHER" id="PTHR31240">
    <property type="entry name" value="MATERNAL EFFECT EMBRYO ARREST 18"/>
    <property type="match status" value="1"/>
</dbReference>
<dbReference type="Pfam" id="PF01933">
    <property type="entry name" value="CofD"/>
    <property type="match status" value="1"/>
</dbReference>
<dbReference type="InterPro" id="IPR027591">
    <property type="entry name" value="CofD-rel_GAK"/>
</dbReference>
<sequence>MLLLRRKEGLRVGDVNECLRHAEGPGPRCGELQRVVNITLNRQAVVPDAGRIAEAKAQPELGPKLLFFSGGSALNEIARNLKQYTYNSVHLITPFDSGGSSQVLRNTFDMPAVGDLRSRLMALANEEGSGQPEVYRLFTHRLPKTSSDDLLQAEFSDLLRGTHPLLAHIDDRLRRTILELLHGFTAACPAGFNLVGASIGNLILTGGYLSTGRTLEPALQLMSRLVDVKGRVHAAVDQTLDLAAVLENGQEIIGQRQMTGKEVPPIASPISDLYLMRHGQRVARETVPLPHSNRSHIQAADLICYAPGSLYSSLFAALLPAGTGQAIADHKGPKLYLPGLGTDPECPGMTLAAKVEALLSVLSADFLAQPAVSDLLSAVLCDPTHVTPQERAEVEDRFCVPCLSVPLVSPDRPDVYAPERVCEALVSLSA</sequence>
<dbReference type="STRING" id="1156985.SAMN04488118_107167"/>
<dbReference type="CDD" id="cd07187">
    <property type="entry name" value="YvcK_like"/>
    <property type="match status" value="1"/>
</dbReference>
<dbReference type="NCBIfam" id="TIGR04357">
    <property type="entry name" value="CofD_rel_GAK"/>
    <property type="match status" value="1"/>
</dbReference>
<dbReference type="Gene3D" id="3.40.50.10680">
    <property type="entry name" value="CofD-like domains"/>
    <property type="match status" value="1"/>
</dbReference>
<dbReference type="AlphaFoldDB" id="A0A1G5R1Q8"/>
<accession>A0A1G5R1Q8</accession>
<dbReference type="GO" id="GO:0043743">
    <property type="term" value="F:LPPG:FO 2-phospho-L-lactate transferase activity"/>
    <property type="evidence" value="ECO:0007669"/>
    <property type="project" value="InterPro"/>
</dbReference>
<dbReference type="SUPFAM" id="SSF142338">
    <property type="entry name" value="CofD-like"/>
    <property type="match status" value="1"/>
</dbReference>
<dbReference type="PANTHER" id="PTHR31240:SF0">
    <property type="entry name" value="MATERNAL EFFECT EMBRYO ARREST 18"/>
    <property type="match status" value="1"/>
</dbReference>
<evidence type="ECO:0000313" key="1">
    <source>
        <dbReference type="EMBL" id="SCZ68034.1"/>
    </source>
</evidence>
<dbReference type="EMBL" id="FMWG01000007">
    <property type="protein sequence ID" value="SCZ68034.1"/>
    <property type="molecule type" value="Genomic_DNA"/>
</dbReference>
<keyword evidence="2" id="KW-1185">Reference proteome</keyword>
<proteinExistence type="predicted"/>
<dbReference type="Proteomes" id="UP000198767">
    <property type="component" value="Unassembled WGS sequence"/>
</dbReference>
<gene>
    <name evidence="1" type="ORF">SAMN04488118_107167</name>
</gene>